<name>A0A077HHT6_9CORY</name>
<dbReference type="EMBL" id="CP009215">
    <property type="protein sequence ID" value="AIL95931.1"/>
    <property type="molecule type" value="Genomic_DNA"/>
</dbReference>
<gene>
    <name evidence="1" type="ORF">CUREI_00030</name>
</gene>
<dbReference type="Pfam" id="PF21893">
    <property type="entry name" value="DUF6918"/>
    <property type="match status" value="1"/>
</dbReference>
<evidence type="ECO:0000313" key="1">
    <source>
        <dbReference type="EMBL" id="AIL95931.1"/>
    </source>
</evidence>
<accession>A0A077HHT6</accession>
<dbReference type="InterPro" id="IPR054211">
    <property type="entry name" value="DUF6918"/>
</dbReference>
<protein>
    <submittedName>
        <fullName evidence="1">Uncharacterized protein</fullName>
    </submittedName>
</protein>
<dbReference type="STRING" id="401472.CUREI_00030"/>
<reference evidence="1 2" key="1">
    <citation type="submission" date="2014-08" db="EMBL/GenBank/DDBJ databases">
        <title>Complete genome sequence of Corynebacterium ureicelerivorans DSM 45051, a lipophilic and urea-splitting isolate from a blood culture of a septicaemia patient.</title>
        <authorList>
            <person name="Tippelt A."/>
            <person name="Albersmeier A."/>
            <person name="Brinkrolf K."/>
            <person name="Ruckert C."/>
            <person name="Tauch A."/>
        </authorList>
    </citation>
    <scope>NUCLEOTIDE SEQUENCE [LARGE SCALE GENOMIC DNA]</scope>
    <source>
        <strain evidence="1 2">IMMIB RIV-2301</strain>
    </source>
</reference>
<dbReference type="OrthoDB" id="530636at2"/>
<dbReference type="HOGENOM" id="CLU_120382_0_0_11"/>
<dbReference type="RefSeq" id="WP_038608944.1">
    <property type="nucleotide sequence ID" value="NZ_CP009215.1"/>
</dbReference>
<dbReference type="Proteomes" id="UP000028939">
    <property type="component" value="Chromosome"/>
</dbReference>
<sequence length="144" mass="15162">MTDLSQLLANDIRPKVVEELASLADTTVSRQSGLTGMALKSALAAGKKADSDAVSKGINAVLPQIVDELSPYWSAYQASDQQGFGEFLAGREDEVIKAMLAAGDKQVDSLPGPVQKVYSSLRGKATDIVGPALPELGDIVERFA</sequence>
<dbReference type="KEGG" id="cuv:CUREI_00030"/>
<dbReference type="AlphaFoldDB" id="A0A077HHT6"/>
<evidence type="ECO:0000313" key="2">
    <source>
        <dbReference type="Proteomes" id="UP000028939"/>
    </source>
</evidence>
<keyword evidence="2" id="KW-1185">Reference proteome</keyword>
<organism evidence="1 2">
    <name type="scientific">Corynebacterium ureicelerivorans</name>
    <dbReference type="NCBI Taxonomy" id="401472"/>
    <lineage>
        <taxon>Bacteria</taxon>
        <taxon>Bacillati</taxon>
        <taxon>Actinomycetota</taxon>
        <taxon>Actinomycetes</taxon>
        <taxon>Mycobacteriales</taxon>
        <taxon>Corynebacteriaceae</taxon>
        <taxon>Corynebacterium</taxon>
    </lineage>
</organism>
<proteinExistence type="predicted"/>